<sequence>MYDSTPDTGLGSFAAVLAGELPGAWTSTYHPDRGGTGDHHAVTDLVWDMNDVADALAKYSVDHCAVLRRDDGTRLFVADPLGHGEGYLIAAMAPQDLPADAFRGVREPDGITVAADPFSAAEDIHYGLLPRYDKALAQVRSNAARLAAAQAAEAELVVMTWSGDVLVVDKTERADIVKALTDHGFVFNPERDAFVLSGDDTAHQAASVRAAGERLSELGIGVVLRHPPARPALGTAPVAPPAPTVVSPHRGR</sequence>
<evidence type="ECO:0000313" key="3">
    <source>
        <dbReference type="Proteomes" id="UP000037432"/>
    </source>
</evidence>
<dbReference type="EMBL" id="LFNT01000015">
    <property type="protein sequence ID" value="KMS74102.1"/>
    <property type="molecule type" value="Genomic_DNA"/>
</dbReference>
<gene>
    <name evidence="2" type="ORF">ACM01_15900</name>
</gene>
<accession>A0A0J7ZFE5</accession>
<dbReference type="RefSeq" id="WP_048581868.1">
    <property type="nucleotide sequence ID" value="NZ_LFNT01000015.1"/>
</dbReference>
<dbReference type="AlphaFoldDB" id="A0A0J7ZFE5"/>
<protein>
    <submittedName>
        <fullName evidence="2">Uncharacterized protein</fullName>
    </submittedName>
</protein>
<reference evidence="2 3" key="1">
    <citation type="submission" date="2015-06" db="EMBL/GenBank/DDBJ databases">
        <authorList>
            <person name="Ju K.-S."/>
            <person name="Doroghazi J.R."/>
            <person name="Metcalf W.W."/>
        </authorList>
    </citation>
    <scope>NUCLEOTIDE SEQUENCE [LARGE SCALE GENOMIC DNA]</scope>
    <source>
        <strain evidence="2 3">NRRL 3414</strain>
    </source>
</reference>
<dbReference type="Proteomes" id="UP000037432">
    <property type="component" value="Unassembled WGS sequence"/>
</dbReference>
<evidence type="ECO:0000313" key="2">
    <source>
        <dbReference type="EMBL" id="KMS74102.1"/>
    </source>
</evidence>
<evidence type="ECO:0000256" key="1">
    <source>
        <dbReference type="SAM" id="MobiDB-lite"/>
    </source>
</evidence>
<comment type="caution">
    <text evidence="2">The sequence shown here is derived from an EMBL/GenBank/DDBJ whole genome shotgun (WGS) entry which is preliminary data.</text>
</comment>
<proteinExistence type="predicted"/>
<dbReference type="PATRIC" id="fig|1938.3.peg.9844"/>
<feature type="region of interest" description="Disordered" evidence="1">
    <location>
        <begin position="230"/>
        <end position="252"/>
    </location>
</feature>
<dbReference type="OrthoDB" id="4277341at2"/>
<organism evidence="2 3">
    <name type="scientific">Streptomyces viridochromogenes</name>
    <dbReference type="NCBI Taxonomy" id="1938"/>
    <lineage>
        <taxon>Bacteria</taxon>
        <taxon>Bacillati</taxon>
        <taxon>Actinomycetota</taxon>
        <taxon>Actinomycetes</taxon>
        <taxon>Kitasatosporales</taxon>
        <taxon>Streptomycetaceae</taxon>
        <taxon>Streptomyces</taxon>
    </lineage>
</organism>
<name>A0A0J7ZFE5_STRVR</name>